<dbReference type="Proteomes" id="UP000634780">
    <property type="component" value="Unassembled WGS sequence"/>
</dbReference>
<evidence type="ECO:0000313" key="2">
    <source>
        <dbReference type="EMBL" id="MBJ3809198.1"/>
    </source>
</evidence>
<name>A0ABS0X7L4_9ACTN</name>
<evidence type="ECO:0000313" key="3">
    <source>
        <dbReference type="Proteomes" id="UP000634780"/>
    </source>
</evidence>
<keyword evidence="1" id="KW-0472">Membrane</keyword>
<sequence>MGVGAEAVVALCAVVIAVASLVVSVYEARVARQHNRQSVRPLLQLHRTWQQGRRAGILLTNVGLGPAVIVRTTVTVDGELIGSWDKATADNVRDRLPARPSAVTFSADEVIAISYEQFLLSVASYDPQADAGFEELANRRLTLEIRYESLYGGENFQVVLHTHR</sequence>
<evidence type="ECO:0000256" key="1">
    <source>
        <dbReference type="SAM" id="Phobius"/>
    </source>
</evidence>
<proteinExistence type="predicted"/>
<accession>A0ABS0X7L4</accession>
<keyword evidence="1" id="KW-0812">Transmembrane</keyword>
<reference evidence="2 3" key="1">
    <citation type="submission" date="2020-12" db="EMBL/GenBank/DDBJ databases">
        <title>Streptomyces typhae sp. nov., a novel endophytic actinomycete isolated from the root of cattail pollen (Typha angustifolia L.).</title>
        <authorList>
            <person name="Peng C."/>
            <person name="Liu C."/>
        </authorList>
    </citation>
    <scope>NUCLEOTIDE SEQUENCE [LARGE SCALE GENOMIC DNA]</scope>
    <source>
        <strain evidence="2 3">JCM 4753</strain>
    </source>
</reference>
<feature type="transmembrane region" description="Helical" evidence="1">
    <location>
        <begin position="6"/>
        <end position="26"/>
    </location>
</feature>
<organism evidence="2 3">
    <name type="scientific">Streptomyces flavofungini</name>
    <dbReference type="NCBI Taxonomy" id="68200"/>
    <lineage>
        <taxon>Bacteria</taxon>
        <taxon>Bacillati</taxon>
        <taxon>Actinomycetota</taxon>
        <taxon>Actinomycetes</taxon>
        <taxon>Kitasatosporales</taxon>
        <taxon>Streptomycetaceae</taxon>
        <taxon>Streptomyces</taxon>
    </lineage>
</organism>
<gene>
    <name evidence="2" type="ORF">JGB26_19080</name>
</gene>
<keyword evidence="3" id="KW-1185">Reference proteome</keyword>
<keyword evidence="1" id="KW-1133">Transmembrane helix</keyword>
<protein>
    <submittedName>
        <fullName evidence="2">Uncharacterized protein</fullName>
    </submittedName>
</protein>
<dbReference type="EMBL" id="JAEKOZ010000010">
    <property type="protein sequence ID" value="MBJ3809198.1"/>
    <property type="molecule type" value="Genomic_DNA"/>
</dbReference>
<comment type="caution">
    <text evidence="2">The sequence shown here is derived from an EMBL/GenBank/DDBJ whole genome shotgun (WGS) entry which is preliminary data.</text>
</comment>